<gene>
    <name evidence="1" type="ORF">BECKLFY1418B_GA0070995_107112</name>
</gene>
<dbReference type="SUPFAM" id="SSF50630">
    <property type="entry name" value="Acid proteases"/>
    <property type="match status" value="1"/>
</dbReference>
<organism evidence="1">
    <name type="scientific">Candidatus Kentrum sp. LFY</name>
    <dbReference type="NCBI Taxonomy" id="2126342"/>
    <lineage>
        <taxon>Bacteria</taxon>
        <taxon>Pseudomonadati</taxon>
        <taxon>Pseudomonadota</taxon>
        <taxon>Gammaproteobacteria</taxon>
        <taxon>Candidatus Kentrum</taxon>
    </lineage>
</organism>
<dbReference type="GO" id="GO:0008233">
    <property type="term" value="F:peptidase activity"/>
    <property type="evidence" value="ECO:0007669"/>
    <property type="project" value="UniProtKB-KW"/>
</dbReference>
<keyword evidence="1" id="KW-0378">Hydrolase</keyword>
<dbReference type="Gene3D" id="2.40.70.10">
    <property type="entry name" value="Acid Proteases"/>
    <property type="match status" value="1"/>
</dbReference>
<dbReference type="GO" id="GO:0006508">
    <property type="term" value="P:proteolysis"/>
    <property type="evidence" value="ECO:0007669"/>
    <property type="project" value="UniProtKB-KW"/>
</dbReference>
<dbReference type="EMBL" id="CAADFF010000071">
    <property type="protein sequence ID" value="VFJ95578.1"/>
    <property type="molecule type" value="Genomic_DNA"/>
</dbReference>
<dbReference type="InterPro" id="IPR021109">
    <property type="entry name" value="Peptidase_aspartic_dom_sf"/>
</dbReference>
<evidence type="ECO:0000313" key="1">
    <source>
        <dbReference type="EMBL" id="VFJ95578.1"/>
    </source>
</evidence>
<sequence>MGTTYVTTQVFDLARTNRPYEAQFLVDTGSIDCMAPGEELERIGIQKERNSIHELANGETVAYEIGFVRITFQGQETVTQIIFGPEGIEPILGVVALENLGFTVDPGTNQLEKVAARPLK</sequence>
<protein>
    <submittedName>
        <fullName evidence="1">Clan AA aspartic protease, AF_0612 family</fullName>
    </submittedName>
</protein>
<reference evidence="1" key="1">
    <citation type="submission" date="2019-02" db="EMBL/GenBank/DDBJ databases">
        <authorList>
            <person name="Gruber-Vodicka R. H."/>
            <person name="Seah K. B. B."/>
        </authorList>
    </citation>
    <scope>NUCLEOTIDE SEQUENCE</scope>
    <source>
        <strain evidence="1">BECK_M7</strain>
    </source>
</reference>
<name>A0A450USS0_9GAMM</name>
<dbReference type="AlphaFoldDB" id="A0A450USS0"/>
<accession>A0A450USS0</accession>
<proteinExistence type="predicted"/>
<keyword evidence="1" id="KW-0645">Protease</keyword>